<dbReference type="SUPFAM" id="SSF55785">
    <property type="entry name" value="PYP-like sensor domain (PAS domain)"/>
    <property type="match status" value="1"/>
</dbReference>
<evidence type="ECO:0000313" key="6">
    <source>
        <dbReference type="EMBL" id="MER6432799.1"/>
    </source>
</evidence>
<dbReference type="SMART" id="SM00331">
    <property type="entry name" value="PP2C_SIG"/>
    <property type="match status" value="1"/>
</dbReference>
<evidence type="ECO:0000313" key="7">
    <source>
        <dbReference type="Proteomes" id="UP001470023"/>
    </source>
</evidence>
<dbReference type="CDD" id="cd00130">
    <property type="entry name" value="PAS"/>
    <property type="match status" value="1"/>
</dbReference>
<protein>
    <submittedName>
        <fullName evidence="6">SpoIIE family protein phosphatase</fullName>
    </submittedName>
</protein>
<dbReference type="PROSITE" id="PS51746">
    <property type="entry name" value="PPM_2"/>
    <property type="match status" value="1"/>
</dbReference>
<keyword evidence="7" id="KW-1185">Reference proteome</keyword>
<comment type="caution">
    <text evidence="6">The sequence shown here is derived from an EMBL/GenBank/DDBJ whole genome shotgun (WGS) entry which is preliminary data.</text>
</comment>
<feature type="region of interest" description="Disordered" evidence="3">
    <location>
        <begin position="152"/>
        <end position="173"/>
    </location>
</feature>
<dbReference type="Proteomes" id="UP001470023">
    <property type="component" value="Unassembled WGS sequence"/>
</dbReference>
<evidence type="ECO:0000256" key="2">
    <source>
        <dbReference type="SAM" id="Coils"/>
    </source>
</evidence>
<dbReference type="InterPro" id="IPR035965">
    <property type="entry name" value="PAS-like_dom_sf"/>
</dbReference>
<dbReference type="Gene3D" id="3.60.40.10">
    <property type="entry name" value="PPM-type phosphatase domain"/>
    <property type="match status" value="1"/>
</dbReference>
<dbReference type="EMBL" id="JBEPAZ010000047">
    <property type="protein sequence ID" value="MER6432799.1"/>
    <property type="molecule type" value="Genomic_DNA"/>
</dbReference>
<feature type="domain" description="PPM-type phosphatase" evidence="5">
    <location>
        <begin position="220"/>
        <end position="432"/>
    </location>
</feature>
<dbReference type="Pfam" id="PF07228">
    <property type="entry name" value="SpoIIE"/>
    <property type="match status" value="1"/>
</dbReference>
<sequence>MPAYIGQVGATDFGEQPSGDLVDYAALFAATPSPYLVVDPGLVIVGVNAAYCRVTGRTRRELLGQYIFDAFPDNPADPEADGRRNLSASLQRVLTTGRPDTMAVQRYDIPVPRQPGSFEERWWSPVNTPVVGPDGKVAWIIHRVEDVTGFVRSRRERQRPEPVDRPGPPPAGLEAELYARAQELERVNEELRRAHARERQVAMTLQEAMLHSPDLARHSNVAVRYLPAIGSLNVCGDWYDAVDRTDGRFFVAVGDVVGHGLEAATVMGMLRSALSAASRAVAGPAQALEVLGLYARSVDGALAATAVTALVDTRSQLVIYSSAGHPPPVLMRPNGTCQLLDQATDPPLGARPTHVPRPQAGAAYHPGDVLVLYTDGLIERRDEDIDKGLQRLTDTLRDCLGQTPDALADALLERLGVSHGARDDIALIVVGL</sequence>
<dbReference type="NCBIfam" id="TIGR00229">
    <property type="entry name" value="sensory_box"/>
    <property type="match status" value="1"/>
</dbReference>
<dbReference type="InterPro" id="IPR000014">
    <property type="entry name" value="PAS"/>
</dbReference>
<feature type="coiled-coil region" evidence="2">
    <location>
        <begin position="174"/>
        <end position="201"/>
    </location>
</feature>
<dbReference type="InterPro" id="IPR036457">
    <property type="entry name" value="PPM-type-like_dom_sf"/>
</dbReference>
<dbReference type="InterPro" id="IPR013656">
    <property type="entry name" value="PAS_4"/>
</dbReference>
<dbReference type="InterPro" id="IPR052016">
    <property type="entry name" value="Bact_Sigma-Reg"/>
</dbReference>
<dbReference type="PROSITE" id="PS50112">
    <property type="entry name" value="PAS"/>
    <property type="match status" value="1"/>
</dbReference>
<keyword evidence="2" id="KW-0175">Coiled coil</keyword>
<evidence type="ECO:0000256" key="3">
    <source>
        <dbReference type="SAM" id="MobiDB-lite"/>
    </source>
</evidence>
<keyword evidence="1" id="KW-0378">Hydrolase</keyword>
<dbReference type="Pfam" id="PF08448">
    <property type="entry name" value="PAS_4"/>
    <property type="match status" value="1"/>
</dbReference>
<dbReference type="Gene3D" id="3.30.450.20">
    <property type="entry name" value="PAS domain"/>
    <property type="match status" value="1"/>
</dbReference>
<evidence type="ECO:0000259" key="5">
    <source>
        <dbReference type="PROSITE" id="PS51746"/>
    </source>
</evidence>
<organism evidence="6 7">
    <name type="scientific">Streptomyces sp. 900105245</name>
    <dbReference type="NCBI Taxonomy" id="3154379"/>
    <lineage>
        <taxon>Bacteria</taxon>
        <taxon>Bacillati</taxon>
        <taxon>Actinomycetota</taxon>
        <taxon>Actinomycetes</taxon>
        <taxon>Kitasatosporales</taxon>
        <taxon>Streptomycetaceae</taxon>
        <taxon>Streptomyces</taxon>
    </lineage>
</organism>
<accession>A0ABV1UGG3</accession>
<dbReference type="PANTHER" id="PTHR43156:SF2">
    <property type="entry name" value="STAGE II SPORULATION PROTEIN E"/>
    <property type="match status" value="1"/>
</dbReference>
<gene>
    <name evidence="6" type="ORF">ABT272_34490</name>
</gene>
<evidence type="ECO:0000256" key="1">
    <source>
        <dbReference type="ARBA" id="ARBA00022801"/>
    </source>
</evidence>
<reference evidence="6 7" key="1">
    <citation type="submission" date="2024-06" db="EMBL/GenBank/DDBJ databases">
        <title>The Natural Products Discovery Center: Release of the First 8490 Sequenced Strains for Exploring Actinobacteria Biosynthetic Diversity.</title>
        <authorList>
            <person name="Kalkreuter E."/>
            <person name="Kautsar S.A."/>
            <person name="Yang D."/>
            <person name="Bader C.D."/>
            <person name="Teijaro C.N."/>
            <person name="Fluegel L."/>
            <person name="Davis C.M."/>
            <person name="Simpson J.R."/>
            <person name="Lauterbach L."/>
            <person name="Steele A.D."/>
            <person name="Gui C."/>
            <person name="Meng S."/>
            <person name="Li G."/>
            <person name="Viehrig K."/>
            <person name="Ye F."/>
            <person name="Su P."/>
            <person name="Kiefer A.F."/>
            <person name="Nichols A."/>
            <person name="Cepeda A.J."/>
            <person name="Yan W."/>
            <person name="Fan B."/>
            <person name="Jiang Y."/>
            <person name="Adhikari A."/>
            <person name="Zheng C.-J."/>
            <person name="Schuster L."/>
            <person name="Cowan T.M."/>
            <person name="Smanski M.J."/>
            <person name="Chevrette M.G."/>
            <person name="De Carvalho L.P.S."/>
            <person name="Shen B."/>
        </authorList>
    </citation>
    <scope>NUCLEOTIDE SEQUENCE [LARGE SCALE GENOMIC DNA]</scope>
    <source>
        <strain evidence="6 7">NPDC001166</strain>
    </source>
</reference>
<evidence type="ECO:0000259" key="4">
    <source>
        <dbReference type="PROSITE" id="PS50112"/>
    </source>
</evidence>
<name>A0ABV1UGG3_9ACTN</name>
<dbReference type="SUPFAM" id="SSF81606">
    <property type="entry name" value="PP2C-like"/>
    <property type="match status" value="1"/>
</dbReference>
<feature type="domain" description="PAS" evidence="4">
    <location>
        <begin position="20"/>
        <end position="65"/>
    </location>
</feature>
<dbReference type="InterPro" id="IPR001932">
    <property type="entry name" value="PPM-type_phosphatase-like_dom"/>
</dbReference>
<dbReference type="SMART" id="SM00091">
    <property type="entry name" value="PAS"/>
    <property type="match status" value="1"/>
</dbReference>
<dbReference type="RefSeq" id="WP_352065271.1">
    <property type="nucleotide sequence ID" value="NZ_JBEPAZ010000047.1"/>
</dbReference>
<dbReference type="PANTHER" id="PTHR43156">
    <property type="entry name" value="STAGE II SPORULATION PROTEIN E-RELATED"/>
    <property type="match status" value="1"/>
</dbReference>
<proteinExistence type="predicted"/>